<organism evidence="2 3">
    <name type="scientific">Stentor coeruleus</name>
    <dbReference type="NCBI Taxonomy" id="5963"/>
    <lineage>
        <taxon>Eukaryota</taxon>
        <taxon>Sar</taxon>
        <taxon>Alveolata</taxon>
        <taxon>Ciliophora</taxon>
        <taxon>Postciliodesmatophora</taxon>
        <taxon>Heterotrichea</taxon>
        <taxon>Heterotrichida</taxon>
        <taxon>Stentoridae</taxon>
        <taxon>Stentor</taxon>
    </lineage>
</organism>
<feature type="compositionally biased region" description="Basic residues" evidence="1">
    <location>
        <begin position="171"/>
        <end position="183"/>
    </location>
</feature>
<dbReference type="AlphaFoldDB" id="A0A1R2B6Y5"/>
<accession>A0A1R2B6Y5</accession>
<keyword evidence="3" id="KW-1185">Reference proteome</keyword>
<feature type="region of interest" description="Disordered" evidence="1">
    <location>
        <begin position="167"/>
        <end position="187"/>
    </location>
</feature>
<evidence type="ECO:0000256" key="1">
    <source>
        <dbReference type="SAM" id="MobiDB-lite"/>
    </source>
</evidence>
<protein>
    <submittedName>
        <fullName evidence="2">Uncharacterized protein</fullName>
    </submittedName>
</protein>
<sequence>MRPTLLEFRSTKEKTPPYYVYKNSYDGRVIDFKSPKGDCKKSSFSLERRFIAYDILAKKTGYRVGPGAYSPENYKNRIVSGSPYRENHCKRQTDNNGYFMVGNCLEFEPALLPKSKKKLQKDKELNMDSTYLVNRVSRSATTNLSLSMNHSLKVSSESPAKKFYPYTPRAIKQKPKRSKKTNKSAKINILLNKRFN</sequence>
<dbReference type="Proteomes" id="UP000187209">
    <property type="component" value="Unassembled WGS sequence"/>
</dbReference>
<proteinExistence type="predicted"/>
<name>A0A1R2B6Y5_9CILI</name>
<dbReference type="EMBL" id="MPUH01000894">
    <property type="protein sequence ID" value="OMJ72522.1"/>
    <property type="molecule type" value="Genomic_DNA"/>
</dbReference>
<dbReference type="OrthoDB" id="319236at2759"/>
<reference evidence="2 3" key="1">
    <citation type="submission" date="2016-11" db="EMBL/GenBank/DDBJ databases">
        <title>The macronuclear genome of Stentor coeruleus: a giant cell with tiny introns.</title>
        <authorList>
            <person name="Slabodnick M."/>
            <person name="Ruby J.G."/>
            <person name="Reiff S.B."/>
            <person name="Swart E.C."/>
            <person name="Gosai S."/>
            <person name="Prabakaran S."/>
            <person name="Witkowska E."/>
            <person name="Larue G.E."/>
            <person name="Fisher S."/>
            <person name="Freeman R.M."/>
            <person name="Gunawardena J."/>
            <person name="Chu W."/>
            <person name="Stover N.A."/>
            <person name="Gregory B.D."/>
            <person name="Nowacki M."/>
            <person name="Derisi J."/>
            <person name="Roy S.W."/>
            <person name="Marshall W.F."/>
            <person name="Sood P."/>
        </authorList>
    </citation>
    <scope>NUCLEOTIDE SEQUENCE [LARGE SCALE GENOMIC DNA]</scope>
    <source>
        <strain evidence="2">WM001</strain>
    </source>
</reference>
<evidence type="ECO:0000313" key="3">
    <source>
        <dbReference type="Proteomes" id="UP000187209"/>
    </source>
</evidence>
<evidence type="ECO:0000313" key="2">
    <source>
        <dbReference type="EMBL" id="OMJ72522.1"/>
    </source>
</evidence>
<comment type="caution">
    <text evidence="2">The sequence shown here is derived from an EMBL/GenBank/DDBJ whole genome shotgun (WGS) entry which is preliminary data.</text>
</comment>
<gene>
    <name evidence="2" type="ORF">SteCoe_29018</name>
</gene>